<dbReference type="Gene3D" id="6.10.140.190">
    <property type="match status" value="1"/>
</dbReference>
<accession>A0A538TMW5</accession>
<name>A0A538TMW5_UNCEI</name>
<dbReference type="AlphaFoldDB" id="A0A538TMW5"/>
<dbReference type="Gene3D" id="1.10.10.10">
    <property type="entry name" value="Winged helix-like DNA-binding domain superfamily/Winged helix DNA-binding domain"/>
    <property type="match status" value="1"/>
</dbReference>
<dbReference type="InterPro" id="IPR036390">
    <property type="entry name" value="WH_DNA-bd_sf"/>
</dbReference>
<dbReference type="PANTHER" id="PTHR43252">
    <property type="entry name" value="TRANSCRIPTIONAL REGULATOR YQJI"/>
    <property type="match status" value="1"/>
</dbReference>
<proteinExistence type="predicted"/>
<dbReference type="InterPro" id="IPR005149">
    <property type="entry name" value="Tscrpt_reg_PadR_N"/>
</dbReference>
<dbReference type="PANTHER" id="PTHR43252:SF2">
    <property type="entry name" value="TRANSCRIPTION REGULATOR, PADR-LIKE FAMILY"/>
    <property type="match status" value="1"/>
</dbReference>
<dbReference type="InterPro" id="IPR018309">
    <property type="entry name" value="Tscrpt_reg_PadR_C"/>
</dbReference>
<dbReference type="Pfam" id="PF03551">
    <property type="entry name" value="PadR"/>
    <property type="match status" value="1"/>
</dbReference>
<dbReference type="Proteomes" id="UP000317691">
    <property type="component" value="Unassembled WGS sequence"/>
</dbReference>
<feature type="domain" description="Transcription regulator PadR N-terminal" evidence="1">
    <location>
        <begin position="8"/>
        <end position="80"/>
    </location>
</feature>
<evidence type="ECO:0000313" key="4">
    <source>
        <dbReference type="Proteomes" id="UP000317691"/>
    </source>
</evidence>
<protein>
    <submittedName>
        <fullName evidence="3">PadR family transcriptional regulator</fullName>
    </submittedName>
</protein>
<sequence>MSLEFILLGLLRRPASGYDLKKFFDEGIGYFWAAELSQIYPTLKRLEKRGWVRSRAAASKRGSGRRVYVTTPAGRRALREWLRGEPQFGDERFAYLAQVYFMDELKDLRQTIRFFGRMRDHFATKLDALRMLDRRWAEADPRYPDDLPTSELHLQLTLRKGLLSLEAHVLWCDEAIRRMGARLPGAKPRRPQPKRAS</sequence>
<dbReference type="Pfam" id="PF10400">
    <property type="entry name" value="Vir_act_alpha_C"/>
    <property type="match status" value="1"/>
</dbReference>
<feature type="domain" description="Transcription regulator PadR C-terminal" evidence="2">
    <location>
        <begin position="96"/>
        <end position="178"/>
    </location>
</feature>
<comment type="caution">
    <text evidence="3">The sequence shown here is derived from an EMBL/GenBank/DDBJ whole genome shotgun (WGS) entry which is preliminary data.</text>
</comment>
<gene>
    <name evidence="3" type="ORF">E6K79_06210</name>
</gene>
<evidence type="ECO:0000259" key="2">
    <source>
        <dbReference type="Pfam" id="PF10400"/>
    </source>
</evidence>
<evidence type="ECO:0000259" key="1">
    <source>
        <dbReference type="Pfam" id="PF03551"/>
    </source>
</evidence>
<dbReference type="SUPFAM" id="SSF46785">
    <property type="entry name" value="Winged helix' DNA-binding domain"/>
    <property type="match status" value="1"/>
</dbReference>
<dbReference type="EMBL" id="VBOZ01000016">
    <property type="protein sequence ID" value="TMQ64935.1"/>
    <property type="molecule type" value="Genomic_DNA"/>
</dbReference>
<organism evidence="3 4">
    <name type="scientific">Eiseniibacteriota bacterium</name>
    <dbReference type="NCBI Taxonomy" id="2212470"/>
    <lineage>
        <taxon>Bacteria</taxon>
        <taxon>Candidatus Eiseniibacteriota</taxon>
    </lineage>
</organism>
<dbReference type="InterPro" id="IPR036388">
    <property type="entry name" value="WH-like_DNA-bd_sf"/>
</dbReference>
<reference evidence="3 4" key="1">
    <citation type="journal article" date="2019" name="Nat. Microbiol.">
        <title>Mediterranean grassland soil C-N compound turnover is dependent on rainfall and depth, and is mediated by genomically divergent microorganisms.</title>
        <authorList>
            <person name="Diamond S."/>
            <person name="Andeer P.F."/>
            <person name="Li Z."/>
            <person name="Crits-Christoph A."/>
            <person name="Burstein D."/>
            <person name="Anantharaman K."/>
            <person name="Lane K.R."/>
            <person name="Thomas B.C."/>
            <person name="Pan C."/>
            <person name="Northen T.R."/>
            <person name="Banfield J.F."/>
        </authorList>
    </citation>
    <scope>NUCLEOTIDE SEQUENCE [LARGE SCALE GENOMIC DNA]</scope>
    <source>
        <strain evidence="3">WS_9</strain>
    </source>
</reference>
<evidence type="ECO:0000313" key="3">
    <source>
        <dbReference type="EMBL" id="TMQ64935.1"/>
    </source>
</evidence>